<comment type="caution">
    <text evidence="7">The sequence shown here is derived from an EMBL/GenBank/DDBJ whole genome shotgun (WGS) entry which is preliminary data.</text>
</comment>
<dbReference type="InterPro" id="IPR001647">
    <property type="entry name" value="HTH_TetR"/>
</dbReference>
<dbReference type="PANTHER" id="PTHR47506:SF1">
    <property type="entry name" value="HTH-TYPE TRANSCRIPTIONAL REGULATOR YJDC"/>
    <property type="match status" value="1"/>
</dbReference>
<evidence type="ECO:0000259" key="6">
    <source>
        <dbReference type="PROSITE" id="PS50977"/>
    </source>
</evidence>
<dbReference type="GO" id="GO:0003677">
    <property type="term" value="F:DNA binding"/>
    <property type="evidence" value="ECO:0007669"/>
    <property type="project" value="UniProtKB-UniRule"/>
</dbReference>
<proteinExistence type="predicted"/>
<dbReference type="Gene3D" id="1.10.357.10">
    <property type="entry name" value="Tetracycline Repressor, domain 2"/>
    <property type="match status" value="1"/>
</dbReference>
<keyword evidence="2 4" id="KW-0238">DNA-binding</keyword>
<dbReference type="PANTHER" id="PTHR47506">
    <property type="entry name" value="TRANSCRIPTIONAL REGULATORY PROTEIN"/>
    <property type="match status" value="1"/>
</dbReference>
<protein>
    <submittedName>
        <fullName evidence="7">TetR/AcrR family transcriptional regulator</fullName>
    </submittedName>
</protein>
<feature type="non-terminal residue" evidence="7">
    <location>
        <position position="220"/>
    </location>
</feature>
<accession>A0A6L9W2F6</accession>
<feature type="compositionally biased region" description="Low complexity" evidence="5">
    <location>
        <begin position="210"/>
        <end position="220"/>
    </location>
</feature>
<evidence type="ECO:0000256" key="3">
    <source>
        <dbReference type="ARBA" id="ARBA00023163"/>
    </source>
</evidence>
<dbReference type="InterPro" id="IPR009057">
    <property type="entry name" value="Homeodomain-like_sf"/>
</dbReference>
<evidence type="ECO:0000256" key="5">
    <source>
        <dbReference type="SAM" id="MobiDB-lite"/>
    </source>
</evidence>
<name>A0A6L9W2F6_9ACTN</name>
<sequence>MARPRLHTPDALLDAAEAIVVGSGRAGLTVRALSARTGASNGSVYHAFGDVETLLATAWLRRARRFLALLRTAVDAELAAGDGRRALQAAADAPARLAEEDLRAAQLLTVLTRDDVLTEDVAGPVAADLRALDRELGEVLRRLAAAIDDRAGRAALDVVTTCVVRLPAALLFPDIRAGRVRPLTRRQLAAAVGAVLDCPPTPQENRCPPSTGTTTSSSST</sequence>
<reference evidence="7 8" key="1">
    <citation type="submission" date="2019-12" db="EMBL/GenBank/DDBJ databases">
        <title>the WGS of Blastococcus saxobsidens 67B17.</title>
        <authorList>
            <person name="Jiang Z."/>
        </authorList>
    </citation>
    <scope>NUCLEOTIDE SEQUENCE [LARGE SCALE GENOMIC DNA]</scope>
    <source>
        <strain evidence="7 8">67B17</strain>
    </source>
</reference>
<dbReference type="Proteomes" id="UP000479241">
    <property type="component" value="Unassembled WGS sequence"/>
</dbReference>
<evidence type="ECO:0000256" key="2">
    <source>
        <dbReference type="ARBA" id="ARBA00023125"/>
    </source>
</evidence>
<gene>
    <name evidence="7" type="ORF">GCU60_09530</name>
</gene>
<dbReference type="RefSeq" id="WP_163204605.1">
    <property type="nucleotide sequence ID" value="NZ_JAAGWG010000012.1"/>
</dbReference>
<evidence type="ECO:0000313" key="8">
    <source>
        <dbReference type="Proteomes" id="UP000479241"/>
    </source>
</evidence>
<feature type="region of interest" description="Disordered" evidence="5">
    <location>
        <begin position="200"/>
        <end position="220"/>
    </location>
</feature>
<dbReference type="AlphaFoldDB" id="A0A6L9W2F6"/>
<dbReference type="PROSITE" id="PS50977">
    <property type="entry name" value="HTH_TETR_2"/>
    <property type="match status" value="1"/>
</dbReference>
<evidence type="ECO:0000256" key="1">
    <source>
        <dbReference type="ARBA" id="ARBA00023015"/>
    </source>
</evidence>
<dbReference type="EMBL" id="JAAGWG010000012">
    <property type="protein sequence ID" value="NEK86002.1"/>
    <property type="molecule type" value="Genomic_DNA"/>
</dbReference>
<keyword evidence="3" id="KW-0804">Transcription</keyword>
<feature type="DNA-binding region" description="H-T-H motif" evidence="4">
    <location>
        <begin position="29"/>
        <end position="48"/>
    </location>
</feature>
<evidence type="ECO:0000313" key="7">
    <source>
        <dbReference type="EMBL" id="NEK86002.1"/>
    </source>
</evidence>
<dbReference type="SUPFAM" id="SSF46689">
    <property type="entry name" value="Homeodomain-like"/>
    <property type="match status" value="1"/>
</dbReference>
<keyword evidence="1" id="KW-0805">Transcription regulation</keyword>
<evidence type="ECO:0000256" key="4">
    <source>
        <dbReference type="PROSITE-ProRule" id="PRU00335"/>
    </source>
</evidence>
<organism evidence="7 8">
    <name type="scientific">Blastococcus saxobsidens</name>
    <dbReference type="NCBI Taxonomy" id="138336"/>
    <lineage>
        <taxon>Bacteria</taxon>
        <taxon>Bacillati</taxon>
        <taxon>Actinomycetota</taxon>
        <taxon>Actinomycetes</taxon>
        <taxon>Geodermatophilales</taxon>
        <taxon>Geodermatophilaceae</taxon>
        <taxon>Blastococcus</taxon>
    </lineage>
</organism>
<feature type="domain" description="HTH tetR-type" evidence="6">
    <location>
        <begin position="6"/>
        <end position="66"/>
    </location>
</feature>